<reference evidence="2" key="1">
    <citation type="submission" date="2020-03" db="EMBL/GenBank/DDBJ databases">
        <title>A mixture of massive structural variations and highly conserved coding sequences in Ustilaginoidea virens genome.</title>
        <authorList>
            <person name="Zhang K."/>
            <person name="Zhao Z."/>
            <person name="Zhang Z."/>
            <person name="Li Y."/>
            <person name="Hsiang T."/>
            <person name="Sun W."/>
        </authorList>
    </citation>
    <scope>NUCLEOTIDE SEQUENCE</scope>
    <source>
        <strain evidence="2">UV-8b</strain>
    </source>
</reference>
<organism evidence="2 3">
    <name type="scientific">Ustilaginoidea virens</name>
    <name type="common">Rice false smut fungus</name>
    <name type="synonym">Villosiclava virens</name>
    <dbReference type="NCBI Taxonomy" id="1159556"/>
    <lineage>
        <taxon>Eukaryota</taxon>
        <taxon>Fungi</taxon>
        <taxon>Dikarya</taxon>
        <taxon>Ascomycota</taxon>
        <taxon>Pezizomycotina</taxon>
        <taxon>Sordariomycetes</taxon>
        <taxon>Hypocreomycetidae</taxon>
        <taxon>Hypocreales</taxon>
        <taxon>Clavicipitaceae</taxon>
        <taxon>Ustilaginoidea</taxon>
    </lineage>
</organism>
<evidence type="ECO:0000313" key="2">
    <source>
        <dbReference type="EMBL" id="QUC19703.1"/>
    </source>
</evidence>
<feature type="region of interest" description="Disordered" evidence="1">
    <location>
        <begin position="296"/>
        <end position="320"/>
    </location>
</feature>
<evidence type="ECO:0000313" key="3">
    <source>
        <dbReference type="Proteomes" id="UP000027002"/>
    </source>
</evidence>
<sequence length="475" mass="50939">MRASRQVLSSFGRRRRHVASLRQLSSATKTKGRDQTRFSCFFSPKDDPRELLGKLAGHAVLENPQGHDAAVVMATPTLFKHVNDPAFTLELAKLLSAAAETRHFHLLCAIVDCIAPAPGEPVPAPGVSVLRGELHSLMPRLWQPEPPLRAFDKDSVAAVTFRAGSSLQTLPLARTTFLNSRPSTLLAGRFDVSGGSPRLKQAMHKQWQQVNVWSADPGVGPDTGMGLWAPLSPVTRPRRIVDSFGNIVRGVDVEGKPTPASTELEDAINRIHGHRLAAEASAGPMGVWALVSPASSRQRLGDPDDAPDPEATLDGKAASREDVESTAAYLQSQHRAGCRLFQVLSGGGGWGAKKGLLSLDPRETFYAPPEEEDMERFMQAMSNSGLVPTDSYIQFFVSGMAPSALTASSATGVVFGVPTSPSSTEEAGPEPQTSLLADHFGALSSQGIYTSPLPNAKHAFRESKLSVPGSRVFFR</sequence>
<gene>
    <name evidence="2" type="ORF">UV8b_03944</name>
</gene>
<evidence type="ECO:0000256" key="1">
    <source>
        <dbReference type="SAM" id="MobiDB-lite"/>
    </source>
</evidence>
<dbReference type="RefSeq" id="XP_042997376.1">
    <property type="nucleotide sequence ID" value="XM_043141442.1"/>
</dbReference>
<name>A0A8E5HQU7_USTVR</name>
<accession>A0A8E5HQU7</accession>
<protein>
    <recommendedName>
        <fullName evidence="4">V-type c subunit family protein</fullName>
    </recommendedName>
</protein>
<dbReference type="EMBL" id="CP072755">
    <property type="protein sequence ID" value="QUC19703.1"/>
    <property type="molecule type" value="Genomic_DNA"/>
</dbReference>
<dbReference type="AlphaFoldDB" id="A0A8E5HQU7"/>
<dbReference type="KEGG" id="uvi:66064722"/>
<dbReference type="Proteomes" id="UP000027002">
    <property type="component" value="Chromosome 3"/>
</dbReference>
<keyword evidence="3" id="KW-1185">Reference proteome</keyword>
<proteinExistence type="predicted"/>
<dbReference type="OrthoDB" id="1744869at2759"/>
<dbReference type="GeneID" id="66064722"/>
<evidence type="ECO:0008006" key="4">
    <source>
        <dbReference type="Google" id="ProtNLM"/>
    </source>
</evidence>